<comment type="caution">
    <text evidence="4">The sequence shown here is derived from an EMBL/GenBank/DDBJ whole genome shotgun (WGS) entry which is preliminary data.</text>
</comment>
<dbReference type="Gene3D" id="1.10.443.10">
    <property type="entry name" value="Intergrase catalytic core"/>
    <property type="match status" value="1"/>
</dbReference>
<dbReference type="InterPro" id="IPR011010">
    <property type="entry name" value="DNA_brk_join_enz"/>
</dbReference>
<evidence type="ECO:0000313" key="5">
    <source>
        <dbReference type="Proteomes" id="UP000053429"/>
    </source>
</evidence>
<dbReference type="RefSeq" id="WP_062717847.1">
    <property type="nucleotide sequence ID" value="NZ_KQ948926.1"/>
</dbReference>
<dbReference type="InterPro" id="IPR050090">
    <property type="entry name" value="Tyrosine_recombinase_XerCD"/>
</dbReference>
<reference evidence="4 5" key="1">
    <citation type="submission" date="2015-10" db="EMBL/GenBank/DDBJ databases">
        <title>Draft genome sequence of Streptomyces caeruleatus NRRL B-24802, type strain for the species Streptomyces caeruleatus.</title>
        <authorList>
            <person name="Ruckert C."/>
            <person name="Winkler A."/>
            <person name="Kalinowski J."/>
            <person name="Kampfer P."/>
            <person name="Glaeser S."/>
        </authorList>
    </citation>
    <scope>NUCLEOTIDE SEQUENCE [LARGE SCALE GENOMIC DNA]</scope>
    <source>
        <strain evidence="4 5">NRRL B-24802</strain>
    </source>
</reference>
<feature type="region of interest" description="Disordered" evidence="2">
    <location>
        <begin position="304"/>
        <end position="323"/>
    </location>
</feature>
<evidence type="ECO:0000259" key="3">
    <source>
        <dbReference type="PROSITE" id="PS51898"/>
    </source>
</evidence>
<dbReference type="Proteomes" id="UP000053429">
    <property type="component" value="Unassembled WGS sequence"/>
</dbReference>
<protein>
    <submittedName>
        <fullName evidence="4">Integrase</fullName>
    </submittedName>
</protein>
<feature type="domain" description="Tyr recombinase" evidence="3">
    <location>
        <begin position="226"/>
        <end position="444"/>
    </location>
</feature>
<accession>A0A101U5V2</accession>
<dbReference type="GO" id="GO:0003677">
    <property type="term" value="F:DNA binding"/>
    <property type="evidence" value="ECO:0007669"/>
    <property type="project" value="InterPro"/>
</dbReference>
<dbReference type="EMBL" id="LMWY01000011">
    <property type="protein sequence ID" value="KUO04658.1"/>
    <property type="molecule type" value="Genomic_DNA"/>
</dbReference>
<dbReference type="InterPro" id="IPR013762">
    <property type="entry name" value="Integrase-like_cat_sf"/>
</dbReference>
<dbReference type="SUPFAM" id="SSF56349">
    <property type="entry name" value="DNA breaking-rejoining enzymes"/>
    <property type="match status" value="1"/>
</dbReference>
<evidence type="ECO:0000313" key="4">
    <source>
        <dbReference type="EMBL" id="KUO04658.1"/>
    </source>
</evidence>
<dbReference type="GO" id="GO:0006310">
    <property type="term" value="P:DNA recombination"/>
    <property type="evidence" value="ECO:0007669"/>
    <property type="project" value="UniProtKB-KW"/>
</dbReference>
<feature type="compositionally biased region" description="Basic and acidic residues" evidence="2">
    <location>
        <begin position="305"/>
        <end position="323"/>
    </location>
</feature>
<dbReference type="PROSITE" id="PS51898">
    <property type="entry name" value="TYR_RECOMBINASE"/>
    <property type="match status" value="1"/>
</dbReference>
<proteinExistence type="predicted"/>
<name>A0A101U5V2_9ACTN</name>
<dbReference type="GO" id="GO:0015074">
    <property type="term" value="P:DNA integration"/>
    <property type="evidence" value="ECO:0007669"/>
    <property type="project" value="InterPro"/>
</dbReference>
<evidence type="ECO:0000256" key="1">
    <source>
        <dbReference type="ARBA" id="ARBA00023172"/>
    </source>
</evidence>
<sequence length="460" mass="51040">MDTNGHRSAAPVLEQLEDRFPAQPHDDGRQERGSAVADLAGEFGAELVRAIRTGLAQGNSSSCEPRGPSRLSWYAFATEYAQAHWPGRAAKTRDEVSEALTAVTTAMLWDVPGRPTREVLRRALRHWAFVLPGAGQEAMGAEDRLVLQWVAKASRPLVDLHDPVLARDVLESLRRKLDGGEAAVETMRRKRKVLVHALHYAVERGELGSHPLAKIRWRVPKPAGVVDPRVVANPYQARDLLNAVSYVGGYRRARGRRLVGFFAGMYYAGLRPEEAVAAALPDCRLPDTGWGRLIVHRTRPQAGKRWTDSGEYHDDRGLKNRPPGDVRVVPLPPYLVALWREDVATFGTADDGRLFFSESGRVLTYTTYHRVWNEARSLGLPPALTSTPIAKRPYDLRHSALSTWLCAGADPAEVAQRAGNSVEVLLSRYAKCLYDRQSINNQRIEGLLSAYDQSPKEEAA</sequence>
<dbReference type="STRING" id="661399.AQJ67_10710"/>
<dbReference type="InterPro" id="IPR002104">
    <property type="entry name" value="Integrase_catalytic"/>
</dbReference>
<dbReference type="AlphaFoldDB" id="A0A101U5V2"/>
<dbReference type="OrthoDB" id="3773913at2"/>
<organism evidence="4 5">
    <name type="scientific">Streptomyces caeruleatus</name>
    <dbReference type="NCBI Taxonomy" id="661399"/>
    <lineage>
        <taxon>Bacteria</taxon>
        <taxon>Bacillati</taxon>
        <taxon>Actinomycetota</taxon>
        <taxon>Actinomycetes</taxon>
        <taxon>Kitasatosporales</taxon>
        <taxon>Streptomycetaceae</taxon>
        <taxon>Streptomyces</taxon>
    </lineage>
</organism>
<evidence type="ECO:0000256" key="2">
    <source>
        <dbReference type="SAM" id="MobiDB-lite"/>
    </source>
</evidence>
<gene>
    <name evidence="4" type="ORF">AQJ67_10710</name>
</gene>
<dbReference type="PANTHER" id="PTHR30349">
    <property type="entry name" value="PHAGE INTEGRASE-RELATED"/>
    <property type="match status" value="1"/>
</dbReference>
<dbReference type="PANTHER" id="PTHR30349:SF64">
    <property type="entry name" value="PROPHAGE INTEGRASE INTD-RELATED"/>
    <property type="match status" value="1"/>
</dbReference>
<keyword evidence="1" id="KW-0233">DNA recombination</keyword>
<keyword evidence="5" id="KW-1185">Reference proteome</keyword>